<proteinExistence type="predicted"/>
<organism evidence="3 4">
    <name type="scientific">Halogeometricum borinquense</name>
    <dbReference type="NCBI Taxonomy" id="60847"/>
    <lineage>
        <taxon>Archaea</taxon>
        <taxon>Methanobacteriati</taxon>
        <taxon>Methanobacteriota</taxon>
        <taxon>Stenosarchaea group</taxon>
        <taxon>Halobacteria</taxon>
        <taxon>Halobacteriales</taxon>
        <taxon>Haloferacaceae</taxon>
        <taxon>Halogeometricum</taxon>
    </lineage>
</organism>
<keyword evidence="2" id="KW-1133">Transmembrane helix</keyword>
<dbReference type="AlphaFoldDB" id="A0A6C0UI29"/>
<evidence type="ECO:0000256" key="2">
    <source>
        <dbReference type="SAM" id="Phobius"/>
    </source>
</evidence>
<evidence type="ECO:0000256" key="1">
    <source>
        <dbReference type="SAM" id="MobiDB-lite"/>
    </source>
</evidence>
<dbReference type="Proteomes" id="UP000465846">
    <property type="component" value="Chromosome"/>
</dbReference>
<protein>
    <submittedName>
        <fullName evidence="3">Uncharacterized protein</fullName>
    </submittedName>
</protein>
<keyword evidence="2" id="KW-0812">Transmembrane</keyword>
<accession>A0A6C0UI29</accession>
<dbReference type="EMBL" id="CP048739">
    <property type="protein sequence ID" value="QIB74867.1"/>
    <property type="molecule type" value="Genomic_DNA"/>
</dbReference>
<dbReference type="GeneID" id="44080056"/>
<feature type="transmembrane region" description="Helical" evidence="2">
    <location>
        <begin position="60"/>
        <end position="81"/>
    </location>
</feature>
<evidence type="ECO:0000313" key="3">
    <source>
        <dbReference type="EMBL" id="QIB74867.1"/>
    </source>
</evidence>
<evidence type="ECO:0000313" key="4">
    <source>
        <dbReference type="Proteomes" id="UP000465846"/>
    </source>
</evidence>
<sequence>MGNNSFTLFEIHLHDTPNIGPQLFGKGSKGEDESEGTEEYHSIEVHDEEETESAGSSRGIGGMAIVSFVLLIALAIAVKVLSGGDDDLDELDDLSDVSVESE</sequence>
<dbReference type="RefSeq" id="WP_163486725.1">
    <property type="nucleotide sequence ID" value="NZ_CP048739.1"/>
</dbReference>
<name>A0A6C0UI29_9EURY</name>
<keyword evidence="2" id="KW-0472">Membrane</keyword>
<feature type="region of interest" description="Disordered" evidence="1">
    <location>
        <begin position="19"/>
        <end position="58"/>
    </location>
</feature>
<gene>
    <name evidence="3" type="ORF">G3I44_11605</name>
</gene>
<reference evidence="3 4" key="1">
    <citation type="submission" date="2020-02" db="EMBL/GenBank/DDBJ databases">
        <title>Whole genome sequence of Halogeometricum borinquense strain wsp4.</title>
        <authorList>
            <person name="Verma D.K."/>
            <person name="Gopal K."/>
            <person name="Prasad E.S."/>
        </authorList>
    </citation>
    <scope>NUCLEOTIDE SEQUENCE [LARGE SCALE GENOMIC DNA]</scope>
    <source>
        <strain evidence="4">wsp4</strain>
    </source>
</reference>